<evidence type="ECO:0008006" key="4">
    <source>
        <dbReference type="Google" id="ProtNLM"/>
    </source>
</evidence>
<evidence type="ECO:0000256" key="1">
    <source>
        <dbReference type="SAM" id="Phobius"/>
    </source>
</evidence>
<sequence>MSYIFIIFALIIFIVIINKLFKNTNFYKNKFIDTHKFKDIPRNLDIVNLGSNQPKFAFDYSKTNNLGMNWGVGPQALEYDFRILKNFYNYLKPNAKVLITISPFQFFLLDYKDDTSNHKYYNFLDSNFIDNYSNITKKLYIDYPIITAKKQILRILKDTKPDTRLEFEENPMSKDEIKKDALNWMNGWKKQFGINDLENIVLSEENKINIEKNIYILKNMIDFCIEKNIQPVLTIIPVTKELSKHFPDKFVQEQIIDYINKANDKNVRFLNYWKDERFEDESYYINSFFMNKIGRLKFTEQVLKDLNI</sequence>
<reference evidence="2 3" key="1">
    <citation type="journal article" date="2020" name="Front. Microbiol.">
        <title>Genomic Analysis and Antimicrobial Resistance of Aliarcobacter cryaerophilus Strains From German Water Poultry.</title>
        <authorList>
            <person name="Muller E."/>
            <person name="Hotzel H."/>
            <person name="Ahlers C."/>
            <person name="Hanel I."/>
            <person name="Tomaso H."/>
            <person name="Abdel-Glil M.Y."/>
        </authorList>
    </citation>
    <scope>NUCLEOTIDE SEQUENCE [LARGE SCALE GENOMIC DNA]</scope>
    <source>
        <strain evidence="2 3">16CS1285-4</strain>
    </source>
</reference>
<keyword evidence="1" id="KW-0812">Transmembrane</keyword>
<feature type="transmembrane region" description="Helical" evidence="1">
    <location>
        <begin position="6"/>
        <end position="21"/>
    </location>
</feature>
<keyword evidence="1" id="KW-1133">Transmembrane helix</keyword>
<organism evidence="2 3">
    <name type="scientific">Aliarcobacter cryaerophilus</name>
    <dbReference type="NCBI Taxonomy" id="28198"/>
    <lineage>
        <taxon>Bacteria</taxon>
        <taxon>Pseudomonadati</taxon>
        <taxon>Campylobacterota</taxon>
        <taxon>Epsilonproteobacteria</taxon>
        <taxon>Campylobacterales</taxon>
        <taxon>Arcobacteraceae</taxon>
        <taxon>Aliarcobacter</taxon>
    </lineage>
</organism>
<dbReference type="Proteomes" id="UP000515842">
    <property type="component" value="Chromosome"/>
</dbReference>
<proteinExistence type="predicted"/>
<keyword evidence="1" id="KW-0472">Membrane</keyword>
<evidence type="ECO:0000313" key="2">
    <source>
        <dbReference type="EMBL" id="QNM90771.1"/>
    </source>
</evidence>
<name>A0A7G9LQ72_9BACT</name>
<accession>A0A7G9LQ72</accession>
<evidence type="ECO:0000313" key="3">
    <source>
        <dbReference type="Proteomes" id="UP000515842"/>
    </source>
</evidence>
<gene>
    <name evidence="2" type="ORF">HOO34_03355</name>
</gene>
<dbReference type="EMBL" id="CP060693">
    <property type="protein sequence ID" value="QNM90771.1"/>
    <property type="molecule type" value="Genomic_DNA"/>
</dbReference>
<dbReference type="RefSeq" id="WP_187474972.1">
    <property type="nucleotide sequence ID" value="NZ_CP060693.1"/>
</dbReference>
<dbReference type="AlphaFoldDB" id="A0A7G9LQ72"/>
<protein>
    <recommendedName>
        <fullName evidence="4">SGNH/GDSL hydrolase family protein</fullName>
    </recommendedName>
</protein>